<reference evidence="1" key="2">
    <citation type="journal article" date="2012" name="Nat. Commun.">
        <title>Draft genome sequence and genetic transformation of the oleaginous alga Nannochloropis gaditana.</title>
        <authorList>
            <person name="Radakovits R."/>
            <person name="Jinkerson R.E."/>
            <person name="Fuerstenberg S.I."/>
            <person name="Tae H."/>
            <person name="Settlage R.E."/>
            <person name="Boore J.L."/>
            <person name="Posewitz M.C."/>
        </authorList>
    </citation>
    <scope>NUCLEOTIDE SEQUENCE</scope>
    <source>
        <strain evidence="1">CCMP526</strain>
    </source>
</reference>
<feature type="non-terminal residue" evidence="1">
    <location>
        <position position="61"/>
    </location>
</feature>
<dbReference type="GO" id="GO:0016787">
    <property type="term" value="F:hydrolase activity"/>
    <property type="evidence" value="ECO:0007669"/>
    <property type="project" value="UniProtKB-KW"/>
</dbReference>
<dbReference type="Gene3D" id="3.40.50.1820">
    <property type="entry name" value="alpha/beta hydrolase"/>
    <property type="match status" value="1"/>
</dbReference>
<dbReference type="EMBL" id="JU980567">
    <property type="protein sequence ID" value="AFJ69630.1"/>
    <property type="molecule type" value="mRNA"/>
</dbReference>
<dbReference type="AlphaFoldDB" id="I2CRU7"/>
<keyword evidence="1" id="KW-0378">Hydrolase</keyword>
<organism evidence="1">
    <name type="scientific">Nannochloropsis gaditana (strain CCMP526)</name>
    <name type="common">Green microalga</name>
    <name type="synonym">Microchloropsis gaditana</name>
    <dbReference type="NCBI Taxonomy" id="1093141"/>
    <lineage>
        <taxon>Eukaryota</taxon>
        <taxon>Sar</taxon>
        <taxon>Stramenopiles</taxon>
        <taxon>Ochrophyta</taxon>
        <taxon>Eustigmatophyceae</taxon>
        <taxon>Eustigmatales</taxon>
        <taxon>Monodopsidaceae</taxon>
        <taxon>Nannochloropsis</taxon>
    </lineage>
</organism>
<accession>I2CRU7</accession>
<reference evidence="1" key="1">
    <citation type="journal article" date="2012" name="Bioengineered">
        <title>Additional insights into the genome of the oleaginous model alga Nannochloropsis gaditana.</title>
        <authorList>
            <person name="Jinkerson R.E."/>
            <person name="Radakovits R."/>
            <person name="Posewitz M.C."/>
        </authorList>
    </citation>
    <scope>NUCLEOTIDE SEQUENCE</scope>
    <source>
        <strain evidence="1">CCMP526</strain>
    </source>
</reference>
<sequence>MYVVKSFYQQLRWVPREVIDTLDIPCVVAHGVTDGIIPLAQAQVLAARLPRAEFYVLRETG</sequence>
<protein>
    <submittedName>
        <fullName evidence="1">Putative hydrolase</fullName>
    </submittedName>
</protein>
<dbReference type="SUPFAM" id="SSF53474">
    <property type="entry name" value="alpha/beta-Hydrolases"/>
    <property type="match status" value="1"/>
</dbReference>
<gene>
    <name evidence="1" type="ORF">NGATSA_3038500</name>
</gene>
<name>I2CRU7_NANGC</name>
<proteinExistence type="evidence at transcript level"/>
<dbReference type="InterPro" id="IPR029058">
    <property type="entry name" value="AB_hydrolase_fold"/>
</dbReference>
<evidence type="ECO:0000313" key="1">
    <source>
        <dbReference type="EMBL" id="AFJ69630.1"/>
    </source>
</evidence>